<evidence type="ECO:0000256" key="1">
    <source>
        <dbReference type="ARBA" id="ARBA00022670"/>
    </source>
</evidence>
<evidence type="ECO:0000259" key="3">
    <source>
        <dbReference type="Pfam" id="PF13976"/>
    </source>
</evidence>
<feature type="compositionally biased region" description="Low complexity" evidence="2">
    <location>
        <begin position="55"/>
        <end position="72"/>
    </location>
</feature>
<dbReference type="PANTHER" id="PTHR42648:SF24">
    <property type="entry name" value="INTEGRASE CATALYTIC DOMAIN-CONTAINING PROTEIN"/>
    <property type="match status" value="1"/>
</dbReference>
<dbReference type="PANTHER" id="PTHR42648">
    <property type="entry name" value="TRANSPOSASE, PUTATIVE-RELATED"/>
    <property type="match status" value="1"/>
</dbReference>
<reference evidence="5" key="1">
    <citation type="journal article" date="2019" name="Sci. Rep.">
        <title>Draft genome of Tanacetum cinerariifolium, the natural source of mosquito coil.</title>
        <authorList>
            <person name="Yamashiro T."/>
            <person name="Shiraishi A."/>
            <person name="Satake H."/>
            <person name="Nakayama K."/>
        </authorList>
    </citation>
    <scope>NUCLEOTIDE SEQUENCE</scope>
</reference>
<evidence type="ECO:0000259" key="4">
    <source>
        <dbReference type="Pfam" id="PF22936"/>
    </source>
</evidence>
<dbReference type="GO" id="GO:0006508">
    <property type="term" value="P:proteolysis"/>
    <property type="evidence" value="ECO:0007669"/>
    <property type="project" value="UniProtKB-KW"/>
</dbReference>
<feature type="region of interest" description="Disordered" evidence="2">
    <location>
        <begin position="47"/>
        <end position="76"/>
    </location>
</feature>
<gene>
    <name evidence="5" type="ORF">Tci_011615</name>
</gene>
<evidence type="ECO:0000313" key="5">
    <source>
        <dbReference type="EMBL" id="GEU39637.1"/>
    </source>
</evidence>
<feature type="domain" description="Retrovirus-related Pol polyprotein from transposon TNT 1-94-like beta-barrel" evidence="4">
    <location>
        <begin position="703"/>
        <end position="777"/>
    </location>
</feature>
<accession>A0A6L2JSW5</accession>
<dbReference type="Pfam" id="PF22936">
    <property type="entry name" value="Pol_BBD"/>
    <property type="match status" value="1"/>
</dbReference>
<feature type="region of interest" description="Disordered" evidence="2">
    <location>
        <begin position="365"/>
        <end position="391"/>
    </location>
</feature>
<dbReference type="GO" id="GO:0008233">
    <property type="term" value="F:peptidase activity"/>
    <property type="evidence" value="ECO:0007669"/>
    <property type="project" value="UniProtKB-KW"/>
</dbReference>
<sequence>MDHLLEVKDAYTIIFGVKSHRGITESSGVSESKLNASSFAAKTFNGNRRPFNNISKNNNTRGSSSTSNVNRGPNPNLNCKNYDKIDHIIEIIGFPPRLKRNANIGKHSFNDAKLLSLINDNSSGSIHANMTCRASFFNVGHPNGTLATISHVGNLKLSNNVILYDVLVIPEYCVSLLSVNKLIRNSKTYVGFDEDMCYSQDLKKKKFLGTGSELGGLYLYDMVRDYYVGKSNMVTQFHVSKLIWHIRLGHPSSQVLSVLHNDLDISKSSSIPVCEACHRAKQTMDPFSLSNHKYKTHGELVYLDLAVWVYLVKTKDEVFDVLVSFRNLLNSQFEVKLKIVRFDNSTEFEHLSFFDNQMSQNPYDEGRATSVVDGSVPSSTHDTSDTTIPMYQEENTTTQFDDESSSDGNISDNNFGPAQNVNFFSDGVSLGPKTIAHSSEINLLLFRVITPPSTSIFSIPLLNTPPSFDLCLGDLSRLILENTLGLGLGLRERLDLFLFSCSLAITVFDSEYRDVSEHPLKAASDEGPSRSCVTGSFPLPTMFRTSDVGWLGADYSGLLMVSIFVERSRFGSTDGANLRIQVKDIVKKVEDYLKTYSSAEMDISLINIKIKLKPVNKYEFDKSSEQLAELFTKDSDSDVKEDNRTNDEFMANLIVEYHERPQLENFKRDSTKEDEPSVGKGDARSGQWVDITVKKDYLKRFIWYLDSGCSKHMTGVKQYMHRYSKEYGPKEVFGDNSSSDTEGYSSVNYNGITFIRVTDVNGLKHNLISISQLCDANFKVLFTKTQRTIFNEKDEVVLISPRRRDVYVIDISSYNIDSNACFYAKASPSVNCL</sequence>
<dbReference type="InterPro" id="IPR054722">
    <property type="entry name" value="PolX-like_BBD"/>
</dbReference>
<proteinExistence type="predicted"/>
<dbReference type="AlphaFoldDB" id="A0A6L2JSW5"/>
<keyword evidence="1" id="KW-0378">Hydrolase</keyword>
<protein>
    <submittedName>
        <fullName evidence="5">Ribonuclease H-like domain-containing protein</fullName>
    </submittedName>
</protein>
<organism evidence="5">
    <name type="scientific">Tanacetum cinerariifolium</name>
    <name type="common">Dalmatian daisy</name>
    <name type="synonym">Chrysanthemum cinerariifolium</name>
    <dbReference type="NCBI Taxonomy" id="118510"/>
    <lineage>
        <taxon>Eukaryota</taxon>
        <taxon>Viridiplantae</taxon>
        <taxon>Streptophyta</taxon>
        <taxon>Embryophyta</taxon>
        <taxon>Tracheophyta</taxon>
        <taxon>Spermatophyta</taxon>
        <taxon>Magnoliopsida</taxon>
        <taxon>eudicotyledons</taxon>
        <taxon>Gunneridae</taxon>
        <taxon>Pentapetalae</taxon>
        <taxon>asterids</taxon>
        <taxon>campanulids</taxon>
        <taxon>Asterales</taxon>
        <taxon>Asteraceae</taxon>
        <taxon>Asteroideae</taxon>
        <taxon>Anthemideae</taxon>
        <taxon>Anthemidinae</taxon>
        <taxon>Tanacetum</taxon>
    </lineage>
</organism>
<keyword evidence="1" id="KW-0645">Protease</keyword>
<feature type="domain" description="GAG-pre-integrase" evidence="3">
    <location>
        <begin position="227"/>
        <end position="282"/>
    </location>
</feature>
<evidence type="ECO:0000256" key="2">
    <source>
        <dbReference type="SAM" id="MobiDB-lite"/>
    </source>
</evidence>
<feature type="compositionally biased region" description="Polar residues" evidence="2">
    <location>
        <begin position="376"/>
        <end position="391"/>
    </location>
</feature>
<dbReference type="InterPro" id="IPR039537">
    <property type="entry name" value="Retrotran_Ty1/copia-like"/>
</dbReference>
<comment type="caution">
    <text evidence="5">The sequence shown here is derived from an EMBL/GenBank/DDBJ whole genome shotgun (WGS) entry which is preliminary data.</text>
</comment>
<dbReference type="Pfam" id="PF13976">
    <property type="entry name" value="gag_pre-integrs"/>
    <property type="match status" value="1"/>
</dbReference>
<name>A0A6L2JSW5_TANCI</name>
<dbReference type="EMBL" id="BKCJ010001200">
    <property type="protein sequence ID" value="GEU39637.1"/>
    <property type="molecule type" value="Genomic_DNA"/>
</dbReference>
<dbReference type="InterPro" id="IPR025724">
    <property type="entry name" value="GAG-pre-integrase_dom"/>
</dbReference>